<name>A0AAV6RR96_SOLSE</name>
<comment type="caution">
    <text evidence="1">The sequence shown here is derived from an EMBL/GenBank/DDBJ whole genome shotgun (WGS) entry which is preliminary data.</text>
</comment>
<dbReference type="EMBL" id="JAGKHQ010000010">
    <property type="protein sequence ID" value="KAG7507223.1"/>
    <property type="molecule type" value="Genomic_DNA"/>
</dbReference>
<reference evidence="1 2" key="1">
    <citation type="journal article" date="2021" name="Sci. Rep.">
        <title>Chromosome anchoring in Senegalese sole (Solea senegalensis) reveals sex-associated markers and genome rearrangements in flatfish.</title>
        <authorList>
            <person name="Guerrero-Cozar I."/>
            <person name="Gomez-Garrido J."/>
            <person name="Berbel C."/>
            <person name="Martinez-Blanch J.F."/>
            <person name="Alioto T."/>
            <person name="Claros M.G."/>
            <person name="Gagnaire P.A."/>
            <person name="Manchado M."/>
        </authorList>
    </citation>
    <scope>NUCLEOTIDE SEQUENCE [LARGE SCALE GENOMIC DNA]</scope>
    <source>
        <strain evidence="1">Sse05_10M</strain>
    </source>
</reference>
<accession>A0AAV6RR96</accession>
<evidence type="ECO:0000313" key="2">
    <source>
        <dbReference type="Proteomes" id="UP000693946"/>
    </source>
</evidence>
<dbReference type="AlphaFoldDB" id="A0AAV6RR96"/>
<gene>
    <name evidence="1" type="ORF">JOB18_027697</name>
</gene>
<proteinExistence type="predicted"/>
<keyword evidence="2" id="KW-1185">Reference proteome</keyword>
<sequence>MNQWDKDAQSNPEQHQVQAEAALVFRGVCRATAKGQTLTWLRLTITSLQINVVELVTAQLLNNRTITRSRRCDL</sequence>
<protein>
    <submittedName>
        <fullName evidence="1">Uncharacterized protein</fullName>
    </submittedName>
</protein>
<dbReference type="Proteomes" id="UP000693946">
    <property type="component" value="Linkage Group LG18"/>
</dbReference>
<organism evidence="1 2">
    <name type="scientific">Solea senegalensis</name>
    <name type="common">Senegalese sole</name>
    <dbReference type="NCBI Taxonomy" id="28829"/>
    <lineage>
        <taxon>Eukaryota</taxon>
        <taxon>Metazoa</taxon>
        <taxon>Chordata</taxon>
        <taxon>Craniata</taxon>
        <taxon>Vertebrata</taxon>
        <taxon>Euteleostomi</taxon>
        <taxon>Actinopterygii</taxon>
        <taxon>Neopterygii</taxon>
        <taxon>Teleostei</taxon>
        <taxon>Neoteleostei</taxon>
        <taxon>Acanthomorphata</taxon>
        <taxon>Carangaria</taxon>
        <taxon>Pleuronectiformes</taxon>
        <taxon>Pleuronectoidei</taxon>
        <taxon>Soleidae</taxon>
        <taxon>Solea</taxon>
    </lineage>
</organism>
<evidence type="ECO:0000313" key="1">
    <source>
        <dbReference type="EMBL" id="KAG7507223.1"/>
    </source>
</evidence>